<evidence type="ECO:0000256" key="2">
    <source>
        <dbReference type="SAM" id="MobiDB-lite"/>
    </source>
</evidence>
<dbReference type="InterPro" id="IPR050445">
    <property type="entry name" value="Bact_polysacc_biosynth/exp"/>
</dbReference>
<keyword evidence="1" id="KW-0175">Coiled coil</keyword>
<gene>
    <name evidence="4" type="ORF">DLJ53_30495</name>
</gene>
<dbReference type="AlphaFoldDB" id="A0A8B2NL08"/>
<proteinExistence type="predicted"/>
<keyword evidence="5" id="KW-1185">Reference proteome</keyword>
<evidence type="ECO:0000256" key="1">
    <source>
        <dbReference type="SAM" id="Coils"/>
    </source>
</evidence>
<evidence type="ECO:0000256" key="3">
    <source>
        <dbReference type="SAM" id="Phobius"/>
    </source>
</evidence>
<sequence length="452" mass="50480">MTNNTLVPLPDGDRRGTRMTRTERRQRRLAERRHAPVPVEPEDDAETLPDLREEAPAPAPPPPVQVFALPPRVQLAKTTSRFAHIARWSFGLCVILPAIIVAGFYVFMASPQYATNSLFSVRGSADSSGAMDGAGLFAAAGGSVGTEIADSFIVQEYILSRAMVQSLISEANFLEVYSRPSADPYYRLDPTIPIENLVKYWNMMASVEYDLETGILTLTVRAFRPGDAEAITRKVIEKSEDLVNEISLRAREDSVRAAQREVDLAETRYADARKAVAAFRGDTQEISPEKTAETRQSVVGNLESEVAKLESLLTALRSTMSDNSPRVIYVRNQIDALRQQIEAERRRVAIADQGDVVNDDQVLTERLSRYEELVAEREFALNQYQSSYETLEAARIEALKQQRYLSVFVRGEAPEEATYPEALRWVAIVGVTCFLIWGFCILIAAAIRDRIT</sequence>
<dbReference type="Proteomes" id="UP000249590">
    <property type="component" value="Unassembled WGS sequence"/>
</dbReference>
<keyword evidence="3" id="KW-0472">Membrane</keyword>
<feature type="coiled-coil region" evidence="1">
    <location>
        <begin position="248"/>
        <end position="275"/>
    </location>
</feature>
<feature type="region of interest" description="Disordered" evidence="2">
    <location>
        <begin position="1"/>
        <end position="47"/>
    </location>
</feature>
<comment type="caution">
    <text evidence="4">The sequence shown here is derived from an EMBL/GenBank/DDBJ whole genome shotgun (WGS) entry which is preliminary data.</text>
</comment>
<name>A0A8B2NL08_9HYPH</name>
<dbReference type="EMBL" id="QHHQ01000010">
    <property type="protein sequence ID" value="RAH97007.1"/>
    <property type="molecule type" value="Genomic_DNA"/>
</dbReference>
<dbReference type="PANTHER" id="PTHR32309:SF13">
    <property type="entry name" value="FERRIC ENTEROBACTIN TRANSPORT PROTEIN FEPE"/>
    <property type="match status" value="1"/>
</dbReference>
<evidence type="ECO:0000313" key="4">
    <source>
        <dbReference type="EMBL" id="RAH97007.1"/>
    </source>
</evidence>
<dbReference type="GO" id="GO:0005886">
    <property type="term" value="C:plasma membrane"/>
    <property type="evidence" value="ECO:0007669"/>
    <property type="project" value="TreeGrafter"/>
</dbReference>
<reference evidence="4 5" key="1">
    <citation type="submission" date="2018-05" db="EMBL/GenBank/DDBJ databases">
        <title>Acuticoccus sediminis sp. nov., isolated from deep-sea sediment of Indian Ocean.</title>
        <authorList>
            <person name="Liu X."/>
            <person name="Lai Q."/>
            <person name="Du Y."/>
            <person name="Sun F."/>
            <person name="Zhang X."/>
            <person name="Wang S."/>
            <person name="Shao Z."/>
        </authorList>
    </citation>
    <scope>NUCLEOTIDE SEQUENCE [LARGE SCALE GENOMIC DNA]</scope>
    <source>
        <strain evidence="4 5">PTG4-2</strain>
    </source>
</reference>
<dbReference type="PANTHER" id="PTHR32309">
    <property type="entry name" value="TYROSINE-PROTEIN KINASE"/>
    <property type="match status" value="1"/>
</dbReference>
<feature type="compositionally biased region" description="Basic and acidic residues" evidence="2">
    <location>
        <begin position="11"/>
        <end position="34"/>
    </location>
</feature>
<evidence type="ECO:0008006" key="6">
    <source>
        <dbReference type="Google" id="ProtNLM"/>
    </source>
</evidence>
<feature type="transmembrane region" description="Helical" evidence="3">
    <location>
        <begin position="425"/>
        <end position="447"/>
    </location>
</feature>
<evidence type="ECO:0000313" key="5">
    <source>
        <dbReference type="Proteomes" id="UP000249590"/>
    </source>
</evidence>
<keyword evidence="3" id="KW-1133">Transmembrane helix</keyword>
<protein>
    <recommendedName>
        <fullName evidence="6">Capsular polysaccharide transport system permease protein</fullName>
    </recommendedName>
</protein>
<keyword evidence="3" id="KW-0812">Transmembrane</keyword>
<accession>A0A8B2NL08</accession>
<organism evidence="4 5">
    <name type="scientific">Acuticoccus sediminis</name>
    <dbReference type="NCBI Taxonomy" id="2184697"/>
    <lineage>
        <taxon>Bacteria</taxon>
        <taxon>Pseudomonadati</taxon>
        <taxon>Pseudomonadota</taxon>
        <taxon>Alphaproteobacteria</taxon>
        <taxon>Hyphomicrobiales</taxon>
        <taxon>Amorphaceae</taxon>
        <taxon>Acuticoccus</taxon>
    </lineage>
</organism>
<dbReference type="GO" id="GO:0004713">
    <property type="term" value="F:protein tyrosine kinase activity"/>
    <property type="evidence" value="ECO:0007669"/>
    <property type="project" value="TreeGrafter"/>
</dbReference>
<feature type="transmembrane region" description="Helical" evidence="3">
    <location>
        <begin position="85"/>
        <end position="108"/>
    </location>
</feature>